<keyword evidence="2" id="KW-1185">Reference proteome</keyword>
<reference evidence="1" key="1">
    <citation type="journal article" date="2020" name="Cell">
        <title>Large-Scale Comparative Analyses of Tick Genomes Elucidate Their Genetic Diversity and Vector Capacities.</title>
        <authorList>
            <consortium name="Tick Genome and Microbiome Consortium (TIGMIC)"/>
            <person name="Jia N."/>
            <person name="Wang J."/>
            <person name="Shi W."/>
            <person name="Du L."/>
            <person name="Sun Y."/>
            <person name="Zhan W."/>
            <person name="Jiang J.F."/>
            <person name="Wang Q."/>
            <person name="Zhang B."/>
            <person name="Ji P."/>
            <person name="Bell-Sakyi L."/>
            <person name="Cui X.M."/>
            <person name="Yuan T.T."/>
            <person name="Jiang B.G."/>
            <person name="Yang W.F."/>
            <person name="Lam T.T."/>
            <person name="Chang Q.C."/>
            <person name="Ding S.J."/>
            <person name="Wang X.J."/>
            <person name="Zhu J.G."/>
            <person name="Ruan X.D."/>
            <person name="Zhao L."/>
            <person name="Wei J.T."/>
            <person name="Ye R.Z."/>
            <person name="Que T.C."/>
            <person name="Du C.H."/>
            <person name="Zhou Y.H."/>
            <person name="Cheng J.X."/>
            <person name="Dai P.F."/>
            <person name="Guo W.B."/>
            <person name="Han X.H."/>
            <person name="Huang E.J."/>
            <person name="Li L.F."/>
            <person name="Wei W."/>
            <person name="Gao Y.C."/>
            <person name="Liu J.Z."/>
            <person name="Shao H.Z."/>
            <person name="Wang X."/>
            <person name="Wang C.C."/>
            <person name="Yang T.C."/>
            <person name="Huo Q.B."/>
            <person name="Li W."/>
            <person name="Chen H.Y."/>
            <person name="Chen S.E."/>
            <person name="Zhou L.G."/>
            <person name="Ni X.B."/>
            <person name="Tian J.H."/>
            <person name="Sheng Y."/>
            <person name="Liu T."/>
            <person name="Pan Y.S."/>
            <person name="Xia L.Y."/>
            <person name="Li J."/>
            <person name="Zhao F."/>
            <person name="Cao W.C."/>
        </authorList>
    </citation>
    <scope>NUCLEOTIDE SEQUENCE</scope>
    <source>
        <strain evidence="1">Rsan-2018</strain>
    </source>
</reference>
<dbReference type="EMBL" id="JABSTV010001248">
    <property type="protein sequence ID" value="KAH7968729.1"/>
    <property type="molecule type" value="Genomic_DNA"/>
</dbReference>
<evidence type="ECO:0000313" key="1">
    <source>
        <dbReference type="EMBL" id="KAH7968729.1"/>
    </source>
</evidence>
<protein>
    <submittedName>
        <fullName evidence="1">Uncharacterized protein</fullName>
    </submittedName>
</protein>
<accession>A0A9D4T3H8</accession>
<gene>
    <name evidence="1" type="ORF">HPB52_010860</name>
</gene>
<name>A0A9D4T3H8_RHISA</name>
<reference evidence="1" key="2">
    <citation type="submission" date="2021-09" db="EMBL/GenBank/DDBJ databases">
        <authorList>
            <person name="Jia N."/>
            <person name="Wang J."/>
            <person name="Shi W."/>
            <person name="Du L."/>
            <person name="Sun Y."/>
            <person name="Zhan W."/>
            <person name="Jiang J."/>
            <person name="Wang Q."/>
            <person name="Zhang B."/>
            <person name="Ji P."/>
            <person name="Sakyi L.B."/>
            <person name="Cui X."/>
            <person name="Yuan T."/>
            <person name="Jiang B."/>
            <person name="Yang W."/>
            <person name="Lam T.T.-Y."/>
            <person name="Chang Q."/>
            <person name="Ding S."/>
            <person name="Wang X."/>
            <person name="Zhu J."/>
            <person name="Ruan X."/>
            <person name="Zhao L."/>
            <person name="Wei J."/>
            <person name="Que T."/>
            <person name="Du C."/>
            <person name="Cheng J."/>
            <person name="Dai P."/>
            <person name="Han X."/>
            <person name="Huang E."/>
            <person name="Gao Y."/>
            <person name="Liu J."/>
            <person name="Shao H."/>
            <person name="Ye R."/>
            <person name="Li L."/>
            <person name="Wei W."/>
            <person name="Wang X."/>
            <person name="Wang C."/>
            <person name="Huo Q."/>
            <person name="Li W."/>
            <person name="Guo W."/>
            <person name="Chen H."/>
            <person name="Chen S."/>
            <person name="Zhou L."/>
            <person name="Zhou L."/>
            <person name="Ni X."/>
            <person name="Tian J."/>
            <person name="Zhou Y."/>
            <person name="Sheng Y."/>
            <person name="Liu T."/>
            <person name="Pan Y."/>
            <person name="Xia L."/>
            <person name="Li J."/>
            <person name="Zhao F."/>
            <person name="Cao W."/>
        </authorList>
    </citation>
    <scope>NUCLEOTIDE SEQUENCE</scope>
    <source>
        <strain evidence="1">Rsan-2018</strain>
        <tissue evidence="1">Larvae</tissue>
    </source>
</reference>
<dbReference type="Proteomes" id="UP000821837">
    <property type="component" value="Unassembled WGS sequence"/>
</dbReference>
<evidence type="ECO:0000313" key="2">
    <source>
        <dbReference type="Proteomes" id="UP000821837"/>
    </source>
</evidence>
<organism evidence="1 2">
    <name type="scientific">Rhipicephalus sanguineus</name>
    <name type="common">Brown dog tick</name>
    <name type="synonym">Ixodes sanguineus</name>
    <dbReference type="NCBI Taxonomy" id="34632"/>
    <lineage>
        <taxon>Eukaryota</taxon>
        <taxon>Metazoa</taxon>
        <taxon>Ecdysozoa</taxon>
        <taxon>Arthropoda</taxon>
        <taxon>Chelicerata</taxon>
        <taxon>Arachnida</taxon>
        <taxon>Acari</taxon>
        <taxon>Parasitiformes</taxon>
        <taxon>Ixodida</taxon>
        <taxon>Ixodoidea</taxon>
        <taxon>Ixodidae</taxon>
        <taxon>Rhipicephalinae</taxon>
        <taxon>Rhipicephalus</taxon>
        <taxon>Rhipicephalus</taxon>
    </lineage>
</organism>
<comment type="caution">
    <text evidence="1">The sequence shown here is derived from an EMBL/GenBank/DDBJ whole genome shotgun (WGS) entry which is preliminary data.</text>
</comment>
<dbReference type="AlphaFoldDB" id="A0A9D4T3H8"/>
<sequence length="176" mass="18950">MPLIEHLLVQGMLGHNTMMKSRIKTSLKCDQDLLAEGRGPSHERVARVGAPDARRSSGIAARNGVADERREAPLGTSIALERAAVGGHGHRKQEVTGTAANRRRWRPDKPARRCWVFRRNRDIGACGGALLLRATVNNNAACARGRNHVLPPPEATDHRIGVANALVSSAGRGEAP</sequence>
<proteinExistence type="predicted"/>